<keyword evidence="4 5" id="KW-0472">Membrane</keyword>
<dbReference type="InterPro" id="IPR011527">
    <property type="entry name" value="ABC1_TM_dom"/>
</dbReference>
<evidence type="ECO:0000313" key="9">
    <source>
        <dbReference type="Proteomes" id="UP000254487"/>
    </source>
</evidence>
<feature type="domain" description="ABC transmembrane type-1" evidence="6">
    <location>
        <begin position="148"/>
        <end position="241"/>
    </location>
</feature>
<comment type="subcellular location">
    <subcellularLocation>
        <location evidence="1">Cell membrane</location>
        <topology evidence="1">Multi-pass membrane protein</topology>
    </subcellularLocation>
</comment>
<dbReference type="SUPFAM" id="SSF90123">
    <property type="entry name" value="ABC transporter transmembrane region"/>
    <property type="match status" value="1"/>
</dbReference>
<dbReference type="AlphaFoldDB" id="A0A378B4R7"/>
<dbReference type="Proteomes" id="UP000254487">
    <property type="component" value="Unassembled WGS sequence"/>
</dbReference>
<feature type="domain" description="Peptidase C39" evidence="7">
    <location>
        <begin position="2"/>
        <end position="114"/>
    </location>
</feature>
<dbReference type="GO" id="GO:0008233">
    <property type="term" value="F:peptidase activity"/>
    <property type="evidence" value="ECO:0007669"/>
    <property type="project" value="InterPro"/>
</dbReference>
<gene>
    <name evidence="8" type="primary">lagD</name>
    <name evidence="8" type="ORF">NCTC10313_06595</name>
</gene>
<evidence type="ECO:0000256" key="4">
    <source>
        <dbReference type="ARBA" id="ARBA00023136"/>
    </source>
</evidence>
<dbReference type="GO" id="GO:0005524">
    <property type="term" value="F:ATP binding"/>
    <property type="evidence" value="ECO:0007669"/>
    <property type="project" value="InterPro"/>
</dbReference>
<organism evidence="8 9">
    <name type="scientific">Klebsiella pneumoniae subsp. ozaenae</name>
    <dbReference type="NCBI Taxonomy" id="574"/>
    <lineage>
        <taxon>Bacteria</taxon>
        <taxon>Pseudomonadati</taxon>
        <taxon>Pseudomonadota</taxon>
        <taxon>Gammaproteobacteria</taxon>
        <taxon>Enterobacterales</taxon>
        <taxon>Enterobacteriaceae</taxon>
        <taxon>Klebsiella/Raoultella group</taxon>
        <taxon>Klebsiella</taxon>
        <taxon>Klebsiella pneumoniae complex</taxon>
    </lineage>
</organism>
<keyword evidence="3 5" id="KW-1133">Transmembrane helix</keyword>
<dbReference type="EC" id="3.4.22.-" evidence="8"/>
<dbReference type="GO" id="GO:0006508">
    <property type="term" value="P:proteolysis"/>
    <property type="evidence" value="ECO:0007669"/>
    <property type="project" value="InterPro"/>
</dbReference>
<evidence type="ECO:0000259" key="7">
    <source>
        <dbReference type="PROSITE" id="PS50990"/>
    </source>
</evidence>
<evidence type="ECO:0000259" key="6">
    <source>
        <dbReference type="PROSITE" id="PS50929"/>
    </source>
</evidence>
<dbReference type="Gene3D" id="1.20.1560.10">
    <property type="entry name" value="ABC transporter type 1, transmembrane domain"/>
    <property type="match status" value="1"/>
</dbReference>
<proteinExistence type="predicted"/>
<name>A0A378B4R7_KLEPO</name>
<dbReference type="EMBL" id="UGLW01000003">
    <property type="protein sequence ID" value="STV29552.1"/>
    <property type="molecule type" value="Genomic_DNA"/>
</dbReference>
<feature type="transmembrane region" description="Helical" evidence="5">
    <location>
        <begin position="181"/>
        <end position="199"/>
    </location>
</feature>
<evidence type="ECO:0000313" key="8">
    <source>
        <dbReference type="EMBL" id="STV29552.1"/>
    </source>
</evidence>
<dbReference type="Gene3D" id="3.90.70.10">
    <property type="entry name" value="Cysteine proteinases"/>
    <property type="match status" value="1"/>
</dbReference>
<dbReference type="InterPro" id="IPR005074">
    <property type="entry name" value="Peptidase_C39"/>
</dbReference>
<evidence type="ECO:0000256" key="2">
    <source>
        <dbReference type="ARBA" id="ARBA00022692"/>
    </source>
</evidence>
<feature type="transmembrane region" description="Helical" evidence="5">
    <location>
        <begin position="144"/>
        <end position="169"/>
    </location>
</feature>
<keyword evidence="2 5" id="KW-0812">Transmembrane</keyword>
<sequence length="265" mass="30565">MRHCLPGHDLRPLWLDIDLFNFRQRFGSPSQGVTLMSLSKTAEHAGLKSRALSLDLDEIRQLKLPCVIHWGMNHYVVLTKVRKSSFIVHDPALGKRIIGIQEMSNNFTGIALELWPDQHFQQEKAKSRLRLLDLMRNIVGLKSALLKIFAFSVVVEVIGLLLPIGTQLVTDHVIMAHDQSLLSVICIGLVFFTLFRTFISMLRAWTSLTLNTLTNIQWKTTLFDHLASLPLSFFEKTSSGRYSVTFFLPRYYSIDVYQQYRQRHY</sequence>
<evidence type="ECO:0000256" key="3">
    <source>
        <dbReference type="ARBA" id="ARBA00022989"/>
    </source>
</evidence>
<dbReference type="InterPro" id="IPR036640">
    <property type="entry name" value="ABC1_TM_sf"/>
</dbReference>
<accession>A0A378B4R7</accession>
<protein>
    <submittedName>
        <fullName evidence="8">Secretion ATPase</fullName>
        <ecNumber evidence="8">3.4.22.-</ecNumber>
    </submittedName>
</protein>
<dbReference type="GO" id="GO:0140359">
    <property type="term" value="F:ABC-type transporter activity"/>
    <property type="evidence" value="ECO:0007669"/>
    <property type="project" value="InterPro"/>
</dbReference>
<evidence type="ECO:0000256" key="5">
    <source>
        <dbReference type="SAM" id="Phobius"/>
    </source>
</evidence>
<dbReference type="Pfam" id="PF03412">
    <property type="entry name" value="Peptidase_C39"/>
    <property type="match status" value="1"/>
</dbReference>
<dbReference type="GO" id="GO:0005886">
    <property type="term" value="C:plasma membrane"/>
    <property type="evidence" value="ECO:0007669"/>
    <property type="project" value="UniProtKB-SubCell"/>
</dbReference>
<reference evidence="8 9" key="1">
    <citation type="submission" date="2018-06" db="EMBL/GenBank/DDBJ databases">
        <authorList>
            <consortium name="Pathogen Informatics"/>
            <person name="Doyle S."/>
        </authorList>
    </citation>
    <scope>NUCLEOTIDE SEQUENCE [LARGE SCALE GENOMIC DNA]</scope>
    <source>
        <strain evidence="8 9">NCTC10313</strain>
    </source>
</reference>
<evidence type="ECO:0000256" key="1">
    <source>
        <dbReference type="ARBA" id="ARBA00004651"/>
    </source>
</evidence>
<dbReference type="PROSITE" id="PS50929">
    <property type="entry name" value="ABC_TM1F"/>
    <property type="match status" value="1"/>
</dbReference>
<dbReference type="Pfam" id="PF00664">
    <property type="entry name" value="ABC_membrane"/>
    <property type="match status" value="1"/>
</dbReference>
<keyword evidence="8" id="KW-0378">Hydrolase</keyword>
<dbReference type="PROSITE" id="PS50990">
    <property type="entry name" value="PEPTIDASE_C39"/>
    <property type="match status" value="1"/>
</dbReference>